<keyword evidence="1" id="KW-1133">Transmembrane helix</keyword>
<sequence length="494" mass="58193">MKLKDYLIVTLLTLISPFIHGYYFGFIDQDFYLPYLNKIINPALYQNDYMFIQGHWAYSLFNYFIVFLKKITGLDLAGTDFLLFIITLWLLYLAIYSLTKTIYKKHEIAFLATFLFLVPKWAAQIGHMTHQFYFVSRDLSLALSLLALNYLLRRQFISSFLLILVATFTNLSIPVPVGLLWVWLWLKKQKKFPLFAFINLGQNQAWLEILRERGTYSFPHLWRWTSWGNFGLFLSLLGTSWLVLKDKLFSKYAYEMKLFLKICAGVFLFNFVITAIVPIIGLIQLQLVRTVNFIFIIALITFAAASYQLISFGPRLVKLASLLAVTGVYFWGDHLTGWHFVIIWALPALLILFPRLLKLKSRKFSYLNLFLILVLLVNLFIKLIIIKPQVFWPYYWHYPNVSISVTDFPNWLAIQVWAKQNTPPETVFLTPPSLHGFRSFSQRSIIGDLKDGAVVFYTWEYTKLWQDKMITLKNYTQFRESDFLKIQQQYPFQY</sequence>
<evidence type="ECO:0000313" key="3">
    <source>
        <dbReference type="EMBL" id="PJC33931.1"/>
    </source>
</evidence>
<dbReference type="AlphaFoldDB" id="A0A2M8F3V4"/>
<feature type="transmembrane region" description="Helical" evidence="1">
    <location>
        <begin position="6"/>
        <end position="27"/>
    </location>
</feature>
<protein>
    <recommendedName>
        <fullName evidence="2">DUF6798 domain-containing protein</fullName>
    </recommendedName>
</protein>
<keyword evidence="1" id="KW-0812">Transmembrane</keyword>
<name>A0A2M8F3V4_9BACT</name>
<organism evidence="3 4">
    <name type="scientific">Candidatus Roizmanbacteria bacterium CG_4_9_14_0_2_um_filter_35_15</name>
    <dbReference type="NCBI Taxonomy" id="1974836"/>
    <lineage>
        <taxon>Bacteria</taxon>
        <taxon>Candidatus Roizmaniibacteriota</taxon>
    </lineage>
</organism>
<dbReference type="Pfam" id="PF20604">
    <property type="entry name" value="DUF6798"/>
    <property type="match status" value="1"/>
</dbReference>
<feature type="transmembrane region" description="Helical" evidence="1">
    <location>
        <begin position="48"/>
        <end position="68"/>
    </location>
</feature>
<reference evidence="4" key="1">
    <citation type="submission" date="2017-09" db="EMBL/GenBank/DDBJ databases">
        <title>Depth-based differentiation of microbial function through sediment-hosted aquifers and enrichment of novel symbionts in the deep terrestrial subsurface.</title>
        <authorList>
            <person name="Probst A.J."/>
            <person name="Ladd B."/>
            <person name="Jarett J.K."/>
            <person name="Geller-Mcgrath D.E."/>
            <person name="Sieber C.M.K."/>
            <person name="Emerson J.B."/>
            <person name="Anantharaman K."/>
            <person name="Thomas B.C."/>
            <person name="Malmstrom R."/>
            <person name="Stieglmeier M."/>
            <person name="Klingl A."/>
            <person name="Woyke T."/>
            <person name="Ryan C.M."/>
            <person name="Banfield J.F."/>
        </authorList>
    </citation>
    <scope>NUCLEOTIDE SEQUENCE [LARGE SCALE GENOMIC DNA]</scope>
</reference>
<feature type="transmembrane region" description="Helical" evidence="1">
    <location>
        <begin position="291"/>
        <end position="309"/>
    </location>
</feature>
<feature type="domain" description="DUF6798" evidence="2">
    <location>
        <begin position="410"/>
        <end position="451"/>
    </location>
</feature>
<proteinExistence type="predicted"/>
<feature type="transmembrane region" description="Helical" evidence="1">
    <location>
        <begin position="265"/>
        <end position="285"/>
    </location>
</feature>
<evidence type="ECO:0000256" key="1">
    <source>
        <dbReference type="SAM" id="Phobius"/>
    </source>
</evidence>
<feature type="transmembrane region" description="Helical" evidence="1">
    <location>
        <begin position="132"/>
        <end position="152"/>
    </location>
</feature>
<comment type="caution">
    <text evidence="3">The sequence shown here is derived from an EMBL/GenBank/DDBJ whole genome shotgun (WGS) entry which is preliminary data.</text>
</comment>
<feature type="transmembrane region" description="Helical" evidence="1">
    <location>
        <begin position="338"/>
        <end position="357"/>
    </location>
</feature>
<feature type="transmembrane region" description="Helical" evidence="1">
    <location>
        <begin position="364"/>
        <end position="385"/>
    </location>
</feature>
<feature type="non-terminal residue" evidence="3">
    <location>
        <position position="494"/>
    </location>
</feature>
<feature type="transmembrane region" description="Helical" evidence="1">
    <location>
        <begin position="224"/>
        <end position="244"/>
    </location>
</feature>
<feature type="transmembrane region" description="Helical" evidence="1">
    <location>
        <begin position="159"/>
        <end position="186"/>
    </location>
</feature>
<accession>A0A2M8F3V4</accession>
<dbReference type="InterPro" id="IPR046477">
    <property type="entry name" value="DUF6798"/>
</dbReference>
<evidence type="ECO:0000313" key="4">
    <source>
        <dbReference type="Proteomes" id="UP000230580"/>
    </source>
</evidence>
<dbReference type="EMBL" id="PFRZ01000022">
    <property type="protein sequence ID" value="PJC33931.1"/>
    <property type="molecule type" value="Genomic_DNA"/>
</dbReference>
<feature type="transmembrane region" description="Helical" evidence="1">
    <location>
        <begin position="74"/>
        <end position="96"/>
    </location>
</feature>
<dbReference type="Proteomes" id="UP000230580">
    <property type="component" value="Unassembled WGS sequence"/>
</dbReference>
<evidence type="ECO:0000259" key="2">
    <source>
        <dbReference type="Pfam" id="PF20604"/>
    </source>
</evidence>
<feature type="transmembrane region" description="Helical" evidence="1">
    <location>
        <begin position="108"/>
        <end position="126"/>
    </location>
</feature>
<keyword evidence="1" id="KW-0472">Membrane</keyword>
<gene>
    <name evidence="3" type="ORF">CO048_01915</name>
</gene>